<dbReference type="AlphaFoldDB" id="A0A1I3CH12"/>
<dbReference type="InterPro" id="IPR020825">
    <property type="entry name" value="Phe-tRNA_synthase-like_B3/B4"/>
</dbReference>
<protein>
    <recommendedName>
        <fullName evidence="8">tRNA(Ile)-lysidine synthase</fullName>
        <ecNumber evidence="8">6.3.4.19</ecNumber>
    </recommendedName>
    <alternativeName>
        <fullName evidence="8">tRNA(Ile)-2-lysyl-cytidine synthase</fullName>
    </alternativeName>
    <alternativeName>
        <fullName evidence="8">tRNA(Ile)-lysidine synthetase</fullName>
    </alternativeName>
</protein>
<dbReference type="Proteomes" id="UP000199287">
    <property type="component" value="Unassembled WGS sequence"/>
</dbReference>
<dbReference type="Gene3D" id="1.20.59.20">
    <property type="match status" value="1"/>
</dbReference>
<dbReference type="InterPro" id="IPR012795">
    <property type="entry name" value="tRNA_Ile_lys_synt_N"/>
</dbReference>
<evidence type="ECO:0000256" key="5">
    <source>
        <dbReference type="ARBA" id="ARBA00022741"/>
    </source>
</evidence>
<dbReference type="NCBIfam" id="TIGR02433">
    <property type="entry name" value="lysidine_TilS_C"/>
    <property type="match status" value="1"/>
</dbReference>
<keyword evidence="11" id="KW-1185">Reference proteome</keyword>
<keyword evidence="4 8" id="KW-0819">tRNA processing</keyword>
<evidence type="ECO:0000256" key="6">
    <source>
        <dbReference type="ARBA" id="ARBA00022840"/>
    </source>
</evidence>
<evidence type="ECO:0000256" key="1">
    <source>
        <dbReference type="ARBA" id="ARBA00004496"/>
    </source>
</evidence>
<dbReference type="InterPro" id="IPR012796">
    <property type="entry name" value="Lysidine-tRNA-synth_C"/>
</dbReference>
<dbReference type="InterPro" id="IPR014729">
    <property type="entry name" value="Rossmann-like_a/b/a_fold"/>
</dbReference>
<dbReference type="GO" id="GO:0005737">
    <property type="term" value="C:cytoplasm"/>
    <property type="evidence" value="ECO:0007669"/>
    <property type="project" value="UniProtKB-SubCell"/>
</dbReference>
<dbReference type="Gene3D" id="3.40.50.620">
    <property type="entry name" value="HUPs"/>
    <property type="match status" value="1"/>
</dbReference>
<gene>
    <name evidence="8" type="primary">tilS</name>
    <name evidence="10" type="ORF">SAMN05192551_102381</name>
</gene>
<dbReference type="GO" id="GO:0005524">
    <property type="term" value="F:ATP binding"/>
    <property type="evidence" value="ECO:0007669"/>
    <property type="project" value="UniProtKB-UniRule"/>
</dbReference>
<accession>A0A1I3CH12</accession>
<comment type="similarity">
    <text evidence="8">Belongs to the tRNA(Ile)-lysidine synthase family.</text>
</comment>
<evidence type="ECO:0000259" key="9">
    <source>
        <dbReference type="SMART" id="SM00977"/>
    </source>
</evidence>
<comment type="function">
    <text evidence="8">Ligates lysine onto the cytidine present at position 34 of the AUA codon-specific tRNA(Ile) that contains the anticodon CAU, in an ATP-dependent manner. Cytidine is converted to lysidine, thus changing the amino acid specificity of the tRNA from methionine to isoleucine.</text>
</comment>
<dbReference type="InterPro" id="IPR011063">
    <property type="entry name" value="TilS/TtcA_N"/>
</dbReference>
<dbReference type="EMBL" id="FOQA01000002">
    <property type="protein sequence ID" value="SFH73499.1"/>
    <property type="molecule type" value="Genomic_DNA"/>
</dbReference>
<comment type="subcellular location">
    <subcellularLocation>
        <location evidence="1 8">Cytoplasm</location>
    </subcellularLocation>
</comment>
<dbReference type="SMART" id="SM00977">
    <property type="entry name" value="TilS_C"/>
    <property type="match status" value="1"/>
</dbReference>
<dbReference type="CDD" id="cd01992">
    <property type="entry name" value="TilS_N"/>
    <property type="match status" value="1"/>
</dbReference>
<dbReference type="SUPFAM" id="SSF56037">
    <property type="entry name" value="PheT/TilS domain"/>
    <property type="match status" value="1"/>
</dbReference>
<comment type="domain">
    <text evidence="8">The N-terminal region contains the highly conserved SGGXDS motif, predicted to be a P-loop motif involved in ATP binding.</text>
</comment>
<dbReference type="SUPFAM" id="SSF52402">
    <property type="entry name" value="Adenine nucleotide alpha hydrolases-like"/>
    <property type="match status" value="1"/>
</dbReference>
<keyword evidence="3 8" id="KW-0436">Ligase</keyword>
<dbReference type="PANTHER" id="PTHR43033">
    <property type="entry name" value="TRNA(ILE)-LYSIDINE SYNTHASE-RELATED"/>
    <property type="match status" value="1"/>
</dbReference>
<organism evidence="10 11">
    <name type="scientific">Tindallia magadiensis</name>
    <dbReference type="NCBI Taxonomy" id="69895"/>
    <lineage>
        <taxon>Bacteria</taxon>
        <taxon>Bacillati</taxon>
        <taxon>Bacillota</taxon>
        <taxon>Clostridia</taxon>
        <taxon>Peptostreptococcales</taxon>
        <taxon>Tindalliaceae</taxon>
        <taxon>Tindallia</taxon>
    </lineage>
</organism>
<dbReference type="EC" id="6.3.4.19" evidence="8"/>
<dbReference type="PANTHER" id="PTHR43033:SF1">
    <property type="entry name" value="TRNA(ILE)-LYSIDINE SYNTHASE-RELATED"/>
    <property type="match status" value="1"/>
</dbReference>
<name>A0A1I3CH12_9FIRM</name>
<dbReference type="Pfam" id="PF11734">
    <property type="entry name" value="TilS_C"/>
    <property type="match status" value="1"/>
</dbReference>
<evidence type="ECO:0000313" key="10">
    <source>
        <dbReference type="EMBL" id="SFH73499.1"/>
    </source>
</evidence>
<evidence type="ECO:0000256" key="2">
    <source>
        <dbReference type="ARBA" id="ARBA00022490"/>
    </source>
</evidence>
<feature type="domain" description="Lysidine-tRNA(Ile) synthetase C-terminal" evidence="9">
    <location>
        <begin position="390"/>
        <end position="462"/>
    </location>
</feature>
<dbReference type="STRING" id="69895.SAMN05192551_102381"/>
<keyword evidence="2 8" id="KW-0963">Cytoplasm</keyword>
<feature type="binding site" evidence="8">
    <location>
        <begin position="27"/>
        <end position="32"/>
    </location>
    <ligand>
        <name>ATP</name>
        <dbReference type="ChEBI" id="CHEBI:30616"/>
    </ligand>
</feature>
<evidence type="ECO:0000256" key="3">
    <source>
        <dbReference type="ARBA" id="ARBA00022598"/>
    </source>
</evidence>
<comment type="catalytic activity">
    <reaction evidence="7 8">
        <text>cytidine(34) in tRNA(Ile2) + L-lysine + ATP = lysidine(34) in tRNA(Ile2) + AMP + diphosphate + H(+)</text>
        <dbReference type="Rhea" id="RHEA:43744"/>
        <dbReference type="Rhea" id="RHEA-COMP:10625"/>
        <dbReference type="Rhea" id="RHEA-COMP:10670"/>
        <dbReference type="ChEBI" id="CHEBI:15378"/>
        <dbReference type="ChEBI" id="CHEBI:30616"/>
        <dbReference type="ChEBI" id="CHEBI:32551"/>
        <dbReference type="ChEBI" id="CHEBI:33019"/>
        <dbReference type="ChEBI" id="CHEBI:82748"/>
        <dbReference type="ChEBI" id="CHEBI:83665"/>
        <dbReference type="ChEBI" id="CHEBI:456215"/>
        <dbReference type="EC" id="6.3.4.19"/>
    </reaction>
</comment>
<dbReference type="GO" id="GO:0032267">
    <property type="term" value="F:tRNA(Ile)-lysidine synthase activity"/>
    <property type="evidence" value="ECO:0007669"/>
    <property type="project" value="UniProtKB-EC"/>
</dbReference>
<dbReference type="NCBIfam" id="TIGR02432">
    <property type="entry name" value="lysidine_TilS_N"/>
    <property type="match status" value="1"/>
</dbReference>
<keyword evidence="5 8" id="KW-0547">Nucleotide-binding</keyword>
<dbReference type="GO" id="GO:0006400">
    <property type="term" value="P:tRNA modification"/>
    <property type="evidence" value="ECO:0007669"/>
    <property type="project" value="UniProtKB-UniRule"/>
</dbReference>
<dbReference type="Pfam" id="PF01171">
    <property type="entry name" value="ATP_bind_3"/>
    <property type="match status" value="1"/>
</dbReference>
<dbReference type="SUPFAM" id="SSF82829">
    <property type="entry name" value="MesJ substrate recognition domain-like"/>
    <property type="match status" value="1"/>
</dbReference>
<evidence type="ECO:0000313" key="11">
    <source>
        <dbReference type="Proteomes" id="UP000199287"/>
    </source>
</evidence>
<dbReference type="Gene3D" id="3.50.40.10">
    <property type="entry name" value="Phenylalanyl-trna Synthetase, Chain B, domain 3"/>
    <property type="match status" value="1"/>
</dbReference>
<evidence type="ECO:0000256" key="4">
    <source>
        <dbReference type="ARBA" id="ARBA00022694"/>
    </source>
</evidence>
<dbReference type="RefSeq" id="WP_177208803.1">
    <property type="nucleotide sequence ID" value="NZ_FOQA01000002.1"/>
</dbReference>
<dbReference type="HAMAP" id="MF_01161">
    <property type="entry name" value="tRNA_Ile_lys_synt"/>
    <property type="match status" value="1"/>
</dbReference>
<dbReference type="InterPro" id="IPR012094">
    <property type="entry name" value="tRNA_Ile_lys_synt"/>
</dbReference>
<evidence type="ECO:0000256" key="8">
    <source>
        <dbReference type="HAMAP-Rule" id="MF_01161"/>
    </source>
</evidence>
<sequence length="470" mass="54295">MKDSVIIEKVIESKQVNMNDHIVVGFSGGADSVCLLHALFQLADTYRLQIVAAHLNHNLRGMDSNEDATFAMNFARRHQITCVVKSVDIAKRSKEEGVSLETAGRMSRYQFFEEVAEKIGANKIALAHHQNDQAETVLMNLIRGAGLEGLSGMPMARDKIIRPLLHCQRDQIEEYCRYWELPYQIDQSNQETEYFRNKVRLELIPKMKEYQPNFIESVGKASILLEQDRQYIEEKVEEAYSEVLCYKTDKVISINRSKLIQYHPSIVSRIIRKAYVFFNTSEQTISFDQLHHVVSLLNQKKTEKEVQLPGNIRAVFKADEINIGRKEDIEKSDSVETMEKAIPLKIPGITRLFPQNGYIRCDVFNVGKMKNRGKDPYCQYFDFDQLPEPMVIRNRREGDRLKPIGMNGSKKLKDFFIDQKIPVEKRNAIPLIASENEILWVVGHRISELVKVTQKTKKVLKIQFRSDKVQ</sequence>
<keyword evidence="6 8" id="KW-0067">ATP-binding</keyword>
<evidence type="ECO:0000256" key="7">
    <source>
        <dbReference type="ARBA" id="ARBA00048539"/>
    </source>
</evidence>
<reference evidence="11" key="1">
    <citation type="submission" date="2016-10" db="EMBL/GenBank/DDBJ databases">
        <authorList>
            <person name="Varghese N."/>
            <person name="Submissions S."/>
        </authorList>
    </citation>
    <scope>NUCLEOTIDE SEQUENCE [LARGE SCALE GENOMIC DNA]</scope>
    <source>
        <strain evidence="11">Z-7934</strain>
    </source>
</reference>
<proteinExistence type="inferred from homology"/>